<keyword evidence="7" id="KW-0560">Oxidoreductase</keyword>
<keyword evidence="7" id="KW-0503">Monooxygenase</keyword>
<dbReference type="InterPro" id="IPR036396">
    <property type="entry name" value="Cyt_P450_sf"/>
</dbReference>
<evidence type="ECO:0000256" key="7">
    <source>
        <dbReference type="ARBA" id="ARBA00023033"/>
    </source>
</evidence>
<keyword evidence="6" id="KW-0408">Iron</keyword>
<accession>A0ABY6L9H2</accession>
<evidence type="ECO:0000313" key="9">
    <source>
        <dbReference type="EMBL" id="UYV77774.1"/>
    </source>
</evidence>
<dbReference type="PANTHER" id="PTHR24291">
    <property type="entry name" value="CYTOCHROME P450 FAMILY 4"/>
    <property type="match status" value="1"/>
</dbReference>
<dbReference type="Pfam" id="PF00067">
    <property type="entry name" value="p450"/>
    <property type="match status" value="1"/>
</dbReference>
<reference evidence="9 10" key="1">
    <citation type="submission" date="2022-01" db="EMBL/GenBank/DDBJ databases">
        <title>A chromosomal length assembly of Cordylochernes scorpioides.</title>
        <authorList>
            <person name="Zeh D."/>
            <person name="Zeh J."/>
        </authorList>
    </citation>
    <scope>NUCLEOTIDE SEQUENCE [LARGE SCALE GENOMIC DNA]</scope>
    <source>
        <strain evidence="9">IN4F17</strain>
        <tissue evidence="9">Whole Body</tissue>
    </source>
</reference>
<comment type="cofactor">
    <cofactor evidence="1">
        <name>heme</name>
        <dbReference type="ChEBI" id="CHEBI:30413"/>
    </cofactor>
</comment>
<keyword evidence="4" id="KW-0349">Heme</keyword>
<dbReference type="SUPFAM" id="SSF48264">
    <property type="entry name" value="Cytochrome P450"/>
    <property type="match status" value="1"/>
</dbReference>
<gene>
    <name evidence="9" type="ORF">LAZ67_15002229</name>
</gene>
<keyword evidence="8" id="KW-0472">Membrane</keyword>
<name>A0ABY6L9H2_9ARAC</name>
<comment type="similarity">
    <text evidence="3">Belongs to the cytochrome P450 family.</text>
</comment>
<dbReference type="Proteomes" id="UP001235939">
    <property type="component" value="Chromosome 15"/>
</dbReference>
<organism evidence="9 10">
    <name type="scientific">Cordylochernes scorpioides</name>
    <dbReference type="NCBI Taxonomy" id="51811"/>
    <lineage>
        <taxon>Eukaryota</taxon>
        <taxon>Metazoa</taxon>
        <taxon>Ecdysozoa</taxon>
        <taxon>Arthropoda</taxon>
        <taxon>Chelicerata</taxon>
        <taxon>Arachnida</taxon>
        <taxon>Pseudoscorpiones</taxon>
        <taxon>Cheliferoidea</taxon>
        <taxon>Chernetidae</taxon>
        <taxon>Cordylochernes</taxon>
    </lineage>
</organism>
<keyword evidence="10" id="KW-1185">Reference proteome</keyword>
<evidence type="ECO:0000256" key="3">
    <source>
        <dbReference type="ARBA" id="ARBA00010617"/>
    </source>
</evidence>
<evidence type="ECO:0000256" key="2">
    <source>
        <dbReference type="ARBA" id="ARBA00004586"/>
    </source>
</evidence>
<evidence type="ECO:0000256" key="8">
    <source>
        <dbReference type="ARBA" id="ARBA00023136"/>
    </source>
</evidence>
<proteinExistence type="inferred from homology"/>
<evidence type="ECO:0000256" key="5">
    <source>
        <dbReference type="ARBA" id="ARBA00022824"/>
    </source>
</evidence>
<keyword evidence="4" id="KW-0479">Metal-binding</keyword>
<evidence type="ECO:0000256" key="4">
    <source>
        <dbReference type="ARBA" id="ARBA00022617"/>
    </source>
</evidence>
<dbReference type="InterPro" id="IPR050196">
    <property type="entry name" value="Cytochrome_P450_Monoox"/>
</dbReference>
<sequence>MSHTCAQALLTNPTLIEKSFEYSFLKPWLREGLITSAGSRWKSHRKMITPSFHFRILEDFVPVFNEQSRVLASKLDATNGSKVDILPYMSLCSLDIICGKFVTLSDAKTKRYLLTVSAK</sequence>
<dbReference type="PANTHER" id="PTHR24291:SF189">
    <property type="entry name" value="CYTOCHROME P450 4C3-RELATED"/>
    <property type="match status" value="1"/>
</dbReference>
<keyword evidence="5" id="KW-0256">Endoplasmic reticulum</keyword>
<evidence type="ECO:0000313" key="10">
    <source>
        <dbReference type="Proteomes" id="UP001235939"/>
    </source>
</evidence>
<evidence type="ECO:0000256" key="6">
    <source>
        <dbReference type="ARBA" id="ARBA00023004"/>
    </source>
</evidence>
<dbReference type="EMBL" id="CP092877">
    <property type="protein sequence ID" value="UYV77774.1"/>
    <property type="molecule type" value="Genomic_DNA"/>
</dbReference>
<comment type="subcellular location">
    <subcellularLocation>
        <location evidence="2">Endoplasmic reticulum membrane</location>
    </subcellularLocation>
</comment>
<dbReference type="InterPro" id="IPR001128">
    <property type="entry name" value="Cyt_P450"/>
</dbReference>
<evidence type="ECO:0000256" key="1">
    <source>
        <dbReference type="ARBA" id="ARBA00001971"/>
    </source>
</evidence>
<protein>
    <submittedName>
        <fullName evidence="9">CYP4V2</fullName>
    </submittedName>
</protein>
<dbReference type="Gene3D" id="1.10.630.10">
    <property type="entry name" value="Cytochrome P450"/>
    <property type="match status" value="1"/>
</dbReference>